<gene>
    <name evidence="2" type="ORF">GCM10007028_05780</name>
</gene>
<feature type="transmembrane region" description="Helical" evidence="1">
    <location>
        <begin position="213"/>
        <end position="233"/>
    </location>
</feature>
<reference evidence="2" key="2">
    <citation type="submission" date="2020-09" db="EMBL/GenBank/DDBJ databases">
        <authorList>
            <person name="Sun Q."/>
            <person name="Kim S."/>
        </authorList>
    </citation>
    <scope>NUCLEOTIDE SEQUENCE</scope>
    <source>
        <strain evidence="2">KCTC 12710</strain>
    </source>
</reference>
<feature type="transmembrane region" description="Helical" evidence="1">
    <location>
        <begin position="6"/>
        <end position="25"/>
    </location>
</feature>
<keyword evidence="1" id="KW-0812">Transmembrane</keyword>
<feature type="transmembrane region" description="Helical" evidence="1">
    <location>
        <begin position="76"/>
        <end position="95"/>
    </location>
</feature>
<accession>A0A918V5N8</accession>
<keyword evidence="1" id="KW-1133">Transmembrane helix</keyword>
<organism evidence="2 3">
    <name type="scientific">Algibacter mikhailovii</name>
    <dbReference type="NCBI Taxonomy" id="425498"/>
    <lineage>
        <taxon>Bacteria</taxon>
        <taxon>Pseudomonadati</taxon>
        <taxon>Bacteroidota</taxon>
        <taxon>Flavobacteriia</taxon>
        <taxon>Flavobacteriales</taxon>
        <taxon>Flavobacteriaceae</taxon>
        <taxon>Algibacter</taxon>
    </lineage>
</organism>
<dbReference type="RefSeq" id="WP_189359254.1">
    <property type="nucleotide sequence ID" value="NZ_BMWZ01000001.1"/>
</dbReference>
<evidence type="ECO:0000256" key="1">
    <source>
        <dbReference type="SAM" id="Phobius"/>
    </source>
</evidence>
<evidence type="ECO:0000313" key="2">
    <source>
        <dbReference type="EMBL" id="GGZ71355.1"/>
    </source>
</evidence>
<dbReference type="EMBL" id="BMWZ01000001">
    <property type="protein sequence ID" value="GGZ71355.1"/>
    <property type="molecule type" value="Genomic_DNA"/>
</dbReference>
<feature type="transmembrane region" description="Helical" evidence="1">
    <location>
        <begin position="107"/>
        <end position="127"/>
    </location>
</feature>
<feature type="transmembrane region" description="Helical" evidence="1">
    <location>
        <begin position="37"/>
        <end position="56"/>
    </location>
</feature>
<protein>
    <submittedName>
        <fullName evidence="2">Uncharacterized protein</fullName>
    </submittedName>
</protein>
<dbReference type="AlphaFoldDB" id="A0A918V5N8"/>
<reference evidence="2" key="1">
    <citation type="journal article" date="2014" name="Int. J. Syst. Evol. Microbiol.">
        <title>Complete genome sequence of Corynebacterium casei LMG S-19264T (=DSM 44701T), isolated from a smear-ripened cheese.</title>
        <authorList>
            <consortium name="US DOE Joint Genome Institute (JGI-PGF)"/>
            <person name="Walter F."/>
            <person name="Albersmeier A."/>
            <person name="Kalinowski J."/>
            <person name="Ruckert C."/>
        </authorList>
    </citation>
    <scope>NUCLEOTIDE SEQUENCE</scope>
    <source>
        <strain evidence="2">KCTC 12710</strain>
    </source>
</reference>
<proteinExistence type="predicted"/>
<name>A0A918V5N8_9FLAO</name>
<sequence length="238" mass="28624">MQIGVLYVITTHFVEFLAAFTGLFFYSKFKPYPAKYFIWFLWYLSICDLLNVYVYFAHPDRFLHFLIGTGLEKNYWWTTVYWKIGAILFFSFYYYKILKTKRLKNGVKFAGISFFVYALVCIVFNWNDFFIKFFPSISVFGAAIIFLCTTFYFLEILNSPSILTFYKSINFYISAAIFIWWLIITPIVFFDIYLVYDIETLNQDLDFVFVRRLIYLSSNVIMYLTFTFALIWCRPEND</sequence>
<comment type="caution">
    <text evidence="2">The sequence shown here is derived from an EMBL/GenBank/DDBJ whole genome shotgun (WGS) entry which is preliminary data.</text>
</comment>
<evidence type="ECO:0000313" key="3">
    <source>
        <dbReference type="Proteomes" id="UP000636004"/>
    </source>
</evidence>
<feature type="transmembrane region" description="Helical" evidence="1">
    <location>
        <begin position="133"/>
        <end position="157"/>
    </location>
</feature>
<keyword evidence="3" id="KW-1185">Reference proteome</keyword>
<dbReference type="Proteomes" id="UP000636004">
    <property type="component" value="Unassembled WGS sequence"/>
</dbReference>
<keyword evidence="1" id="KW-0472">Membrane</keyword>
<feature type="transmembrane region" description="Helical" evidence="1">
    <location>
        <begin position="169"/>
        <end position="193"/>
    </location>
</feature>